<sequence>MISSFGDEFDQPGALRGMKGTTPLAPLTDDFKNRLKSVNPELGDYVYSGETYDAVVMSAIAAELAGSTAPAAIAAQLIGVTSGGTPCDTAKTCLALAAAGTDLVYRGVSMRSGGFTDVGEPSVASFATLHFDDQDQLDDGKMEFVNAGDETQASTRSAPPGARPSGAAASGAPLKIGGLLPKTGDLKLAYPPMAAGAALAIREVNAAGGVLGEDVAFVEGDDGTDPEVAKATVASHIAAGVHVILGAGASGVSTAVLPQVKAAGLILFSPSNTAASLTGADDGGLYFRTAPPDVMQGAALGDVILRDGPERIAIVARDDEYGSGLEENLRAALDRSGVAAENMLALTYDHEAETVDFAGGAEEVKKFKPDALVLIGFAESADVIKALQSAGVEFKH</sequence>
<comment type="caution">
    <text evidence="5">The sequence shown here is derived from an EMBL/GenBank/DDBJ whole genome shotgun (WGS) entry which is preliminary data.</text>
</comment>
<gene>
    <name evidence="5" type="ORF">J2S42_004612</name>
</gene>
<evidence type="ECO:0000256" key="3">
    <source>
        <dbReference type="SAM" id="MobiDB-lite"/>
    </source>
</evidence>
<dbReference type="Pfam" id="PF13458">
    <property type="entry name" value="Peripla_BP_6"/>
    <property type="match status" value="1"/>
</dbReference>
<evidence type="ECO:0000256" key="2">
    <source>
        <dbReference type="ARBA" id="ARBA00022729"/>
    </source>
</evidence>
<evidence type="ECO:0000256" key="1">
    <source>
        <dbReference type="ARBA" id="ARBA00010062"/>
    </source>
</evidence>
<dbReference type="Gene3D" id="3.40.50.2300">
    <property type="match status" value="2"/>
</dbReference>
<evidence type="ECO:0000313" key="6">
    <source>
        <dbReference type="Proteomes" id="UP001240236"/>
    </source>
</evidence>
<dbReference type="InterPro" id="IPR028081">
    <property type="entry name" value="Leu-bd"/>
</dbReference>
<dbReference type="PANTHER" id="PTHR30483">
    <property type="entry name" value="LEUCINE-SPECIFIC-BINDING PROTEIN"/>
    <property type="match status" value="1"/>
</dbReference>
<comment type="similarity">
    <text evidence="1">Belongs to the leucine-binding protein family.</text>
</comment>
<feature type="region of interest" description="Disordered" evidence="3">
    <location>
        <begin position="1"/>
        <end position="22"/>
    </location>
</feature>
<proteinExistence type="inferred from homology"/>
<accession>A0AAE3W1E5</accession>
<dbReference type="InterPro" id="IPR028082">
    <property type="entry name" value="Peripla_BP_I"/>
</dbReference>
<dbReference type="EMBL" id="JAUSUZ010000001">
    <property type="protein sequence ID" value="MDQ0367943.1"/>
    <property type="molecule type" value="Genomic_DNA"/>
</dbReference>
<name>A0AAE3W1E5_9ACTN</name>
<keyword evidence="2" id="KW-0732">Signal</keyword>
<dbReference type="InterPro" id="IPR051010">
    <property type="entry name" value="BCAA_transport"/>
</dbReference>
<feature type="domain" description="Leucine-binding protein" evidence="4">
    <location>
        <begin position="173"/>
        <end position="395"/>
    </location>
</feature>
<feature type="region of interest" description="Disordered" evidence="3">
    <location>
        <begin position="150"/>
        <end position="169"/>
    </location>
</feature>
<protein>
    <submittedName>
        <fullName evidence="5">ABC-type branched-subunit amino acid transport system substrate-binding protein</fullName>
    </submittedName>
</protein>
<feature type="compositionally biased region" description="Low complexity" evidence="3">
    <location>
        <begin position="156"/>
        <end position="169"/>
    </location>
</feature>
<dbReference type="Proteomes" id="UP001240236">
    <property type="component" value="Unassembled WGS sequence"/>
</dbReference>
<evidence type="ECO:0000313" key="5">
    <source>
        <dbReference type="EMBL" id="MDQ0367943.1"/>
    </source>
</evidence>
<dbReference type="SUPFAM" id="SSF53822">
    <property type="entry name" value="Periplasmic binding protein-like I"/>
    <property type="match status" value="2"/>
</dbReference>
<dbReference type="AlphaFoldDB" id="A0AAE3W1E5"/>
<reference evidence="5 6" key="1">
    <citation type="submission" date="2023-07" db="EMBL/GenBank/DDBJ databases">
        <title>Sequencing the genomes of 1000 actinobacteria strains.</title>
        <authorList>
            <person name="Klenk H.-P."/>
        </authorList>
    </citation>
    <scope>NUCLEOTIDE SEQUENCE [LARGE SCALE GENOMIC DNA]</scope>
    <source>
        <strain evidence="5 6">DSM 44709</strain>
    </source>
</reference>
<keyword evidence="6" id="KW-1185">Reference proteome</keyword>
<organism evidence="5 6">
    <name type="scientific">Catenuloplanes indicus</name>
    <dbReference type="NCBI Taxonomy" id="137267"/>
    <lineage>
        <taxon>Bacteria</taxon>
        <taxon>Bacillati</taxon>
        <taxon>Actinomycetota</taxon>
        <taxon>Actinomycetes</taxon>
        <taxon>Micromonosporales</taxon>
        <taxon>Micromonosporaceae</taxon>
        <taxon>Catenuloplanes</taxon>
    </lineage>
</organism>
<dbReference type="PANTHER" id="PTHR30483:SF6">
    <property type="entry name" value="PERIPLASMIC BINDING PROTEIN OF ABC TRANSPORTER FOR NATURAL AMINO ACIDS"/>
    <property type="match status" value="1"/>
</dbReference>
<evidence type="ECO:0000259" key="4">
    <source>
        <dbReference type="Pfam" id="PF13458"/>
    </source>
</evidence>